<evidence type="ECO:0000256" key="6">
    <source>
        <dbReference type="RuleBase" id="RU003983"/>
    </source>
</evidence>
<sequence length="322" mass="33407">MSVAVCLLLYGFAVAVLAPRMLVRIGYQGAAPRLALVSWMTAIASTVAGWLVAVVLLLVDLITHRWSDTPQRFLDTCVTHFHDAAVGRYGAPAQIGLLLLSGLTTAAAVVLITRIGSSLLQARRTTFEHARMARLAGRHHRGLDAVVLDVDEPAAYCVAGKPDTVVVSRSVLDALDERHLAAVLAHERAHLSGRHHLILAVTRALATALPRVTLFTLGAREVALLLEMVADDSAARIHGRDTVVAALLALGGITTDPTTGPVGTLGAAQVGLTARIERLTAPATTAARTRVQAALAAAATLVPLSSVAAAAAGIALCASVSA</sequence>
<dbReference type="PANTHER" id="PTHR34978:SF3">
    <property type="entry name" value="SLR0241 PROTEIN"/>
    <property type="match status" value="1"/>
</dbReference>
<dbReference type="PANTHER" id="PTHR34978">
    <property type="entry name" value="POSSIBLE SENSOR-TRANSDUCER PROTEIN BLAR"/>
    <property type="match status" value="1"/>
</dbReference>
<evidence type="ECO:0000313" key="9">
    <source>
        <dbReference type="EMBL" id="MBL1076580.1"/>
    </source>
</evidence>
<feature type="transmembrane region" description="Helical" evidence="7">
    <location>
        <begin position="39"/>
        <end position="62"/>
    </location>
</feature>
<evidence type="ECO:0000259" key="8">
    <source>
        <dbReference type="Pfam" id="PF01435"/>
    </source>
</evidence>
<comment type="caution">
    <text evidence="9">The sequence shown here is derived from an EMBL/GenBank/DDBJ whole genome shotgun (WGS) entry which is preliminary data.</text>
</comment>
<dbReference type="InterPro" id="IPR001915">
    <property type="entry name" value="Peptidase_M48"/>
</dbReference>
<evidence type="ECO:0000256" key="7">
    <source>
        <dbReference type="SAM" id="Phobius"/>
    </source>
</evidence>
<evidence type="ECO:0000256" key="4">
    <source>
        <dbReference type="ARBA" id="ARBA00022833"/>
    </source>
</evidence>
<evidence type="ECO:0000256" key="3">
    <source>
        <dbReference type="ARBA" id="ARBA00022801"/>
    </source>
</evidence>
<dbReference type="Gene3D" id="3.30.2010.10">
    <property type="entry name" value="Metalloproteases ('zincins'), catalytic domain"/>
    <property type="match status" value="1"/>
</dbReference>
<gene>
    <name evidence="9" type="ORF">JK358_19460</name>
</gene>
<dbReference type="InterPro" id="IPR052173">
    <property type="entry name" value="Beta-lactam_resp_regulator"/>
</dbReference>
<evidence type="ECO:0000256" key="1">
    <source>
        <dbReference type="ARBA" id="ARBA00022670"/>
    </source>
</evidence>
<keyword evidence="7" id="KW-0472">Membrane</keyword>
<reference evidence="9 10" key="1">
    <citation type="submission" date="2021-01" db="EMBL/GenBank/DDBJ databases">
        <title>WGS of actinomycetes isolated from Thailand.</title>
        <authorList>
            <person name="Thawai C."/>
        </authorList>
    </citation>
    <scope>NUCLEOTIDE SEQUENCE [LARGE SCALE GENOMIC DNA]</scope>
    <source>
        <strain evidence="9 10">LPG 2</strain>
    </source>
</reference>
<feature type="domain" description="Peptidase M48" evidence="8">
    <location>
        <begin position="129"/>
        <end position="209"/>
    </location>
</feature>
<feature type="transmembrane region" description="Helical" evidence="7">
    <location>
        <begin position="97"/>
        <end position="116"/>
    </location>
</feature>
<keyword evidence="7" id="KW-1133">Transmembrane helix</keyword>
<keyword evidence="2" id="KW-0479">Metal-binding</keyword>
<dbReference type="Proteomes" id="UP000602198">
    <property type="component" value="Unassembled WGS sequence"/>
</dbReference>
<keyword evidence="1 6" id="KW-0645">Protease</keyword>
<keyword evidence="4 6" id="KW-0862">Zinc</keyword>
<evidence type="ECO:0000313" key="10">
    <source>
        <dbReference type="Proteomes" id="UP000602198"/>
    </source>
</evidence>
<keyword evidence="3 6" id="KW-0378">Hydrolase</keyword>
<comment type="cofactor">
    <cofactor evidence="6">
        <name>Zn(2+)</name>
        <dbReference type="ChEBI" id="CHEBI:29105"/>
    </cofactor>
    <text evidence="6">Binds 1 zinc ion per subunit.</text>
</comment>
<keyword evidence="10" id="KW-1185">Reference proteome</keyword>
<name>A0ABS1M7G4_9NOCA</name>
<keyword evidence="5 6" id="KW-0482">Metalloprotease</keyword>
<organism evidence="9 10">
    <name type="scientific">Nocardia acididurans</name>
    <dbReference type="NCBI Taxonomy" id="2802282"/>
    <lineage>
        <taxon>Bacteria</taxon>
        <taxon>Bacillati</taxon>
        <taxon>Actinomycetota</taxon>
        <taxon>Actinomycetes</taxon>
        <taxon>Mycobacteriales</taxon>
        <taxon>Nocardiaceae</taxon>
        <taxon>Nocardia</taxon>
    </lineage>
</organism>
<protein>
    <submittedName>
        <fullName evidence="9">M56 family metallopeptidase</fullName>
    </submittedName>
</protein>
<dbReference type="Pfam" id="PF01435">
    <property type="entry name" value="Peptidase_M48"/>
    <property type="match status" value="1"/>
</dbReference>
<proteinExistence type="inferred from homology"/>
<keyword evidence="7" id="KW-0812">Transmembrane</keyword>
<dbReference type="RefSeq" id="WP_201949157.1">
    <property type="nucleotide sequence ID" value="NZ_JAERRJ010000007.1"/>
</dbReference>
<evidence type="ECO:0000256" key="5">
    <source>
        <dbReference type="ARBA" id="ARBA00023049"/>
    </source>
</evidence>
<evidence type="ECO:0000256" key="2">
    <source>
        <dbReference type="ARBA" id="ARBA00022723"/>
    </source>
</evidence>
<accession>A0ABS1M7G4</accession>
<dbReference type="EMBL" id="JAERRJ010000007">
    <property type="protein sequence ID" value="MBL1076580.1"/>
    <property type="molecule type" value="Genomic_DNA"/>
</dbReference>
<dbReference type="CDD" id="cd07326">
    <property type="entry name" value="M56_BlaR1_MecR1_like"/>
    <property type="match status" value="1"/>
</dbReference>
<comment type="similarity">
    <text evidence="6">Belongs to the peptidase M48 family.</text>
</comment>